<comment type="subcellular location">
    <subcellularLocation>
        <location evidence="1">Cell inner membrane</location>
        <topology evidence="1">Multi-pass membrane protein</topology>
    </subcellularLocation>
    <subcellularLocation>
        <location evidence="9">Cell membrane</location>
        <topology evidence="9">Multi-pass membrane protein</topology>
    </subcellularLocation>
</comment>
<dbReference type="Proteomes" id="UP000001399">
    <property type="component" value="Chromosome"/>
</dbReference>
<dbReference type="PANTHER" id="PTHR30133:SF2">
    <property type="entry name" value="ARGININE ABC TRANSPORTER PERMEASE PROTEIN ARTQ"/>
    <property type="match status" value="1"/>
</dbReference>
<evidence type="ECO:0000256" key="4">
    <source>
        <dbReference type="ARBA" id="ARBA00022475"/>
    </source>
</evidence>
<evidence type="ECO:0000256" key="1">
    <source>
        <dbReference type="ARBA" id="ARBA00004429"/>
    </source>
</evidence>
<keyword evidence="7 9" id="KW-1133">Transmembrane helix</keyword>
<dbReference type="InterPro" id="IPR010065">
    <property type="entry name" value="AA_ABC_transptr_permease_3TM"/>
</dbReference>
<accession>E3I2P7</accession>
<sequence>MTVGLALATLPFGLALGLAAALAKTSHIATARGLAEAYTTIFRALPELLTLLLIYFGGQILLQKIAAATGLPVDVQVSPFVAGLVALALVFGAYSSEVILAALNAVERGQIEAARSFGMSPRQVFRRVRLPQMLRFALPGLGNNWLVLLKDTSLVSVIALSDLLRETTIAVQATREPFKFYAVACVIYLAMTALSTLAIARAERAAGRGFRSAR</sequence>
<dbReference type="Gene3D" id="1.10.3720.10">
    <property type="entry name" value="MetI-like"/>
    <property type="match status" value="1"/>
</dbReference>
<keyword evidence="6 9" id="KW-0812">Transmembrane</keyword>
<dbReference type="CDD" id="cd06261">
    <property type="entry name" value="TM_PBP2"/>
    <property type="match status" value="1"/>
</dbReference>
<gene>
    <name evidence="11" type="ordered locus">Rvan_2181</name>
</gene>
<feature type="transmembrane region" description="Helical" evidence="9">
    <location>
        <begin position="180"/>
        <end position="200"/>
    </location>
</feature>
<dbReference type="InterPro" id="IPR051613">
    <property type="entry name" value="ABC_transp_permease_HisMQ"/>
</dbReference>
<dbReference type="PROSITE" id="PS50928">
    <property type="entry name" value="ABC_TM1"/>
    <property type="match status" value="1"/>
</dbReference>
<dbReference type="EMBL" id="CP002292">
    <property type="protein sequence ID" value="ADP71406.1"/>
    <property type="molecule type" value="Genomic_DNA"/>
</dbReference>
<proteinExistence type="inferred from homology"/>
<keyword evidence="8 9" id="KW-0472">Membrane</keyword>
<evidence type="ECO:0000256" key="9">
    <source>
        <dbReference type="RuleBase" id="RU363032"/>
    </source>
</evidence>
<dbReference type="InterPro" id="IPR000515">
    <property type="entry name" value="MetI-like"/>
</dbReference>
<evidence type="ECO:0000256" key="3">
    <source>
        <dbReference type="ARBA" id="ARBA00022448"/>
    </source>
</evidence>
<protein>
    <submittedName>
        <fullName evidence="11">Polar amino acid ABC transporter, inner membrane subunit</fullName>
    </submittedName>
</protein>
<keyword evidence="4" id="KW-1003">Cell membrane</keyword>
<evidence type="ECO:0000313" key="11">
    <source>
        <dbReference type="EMBL" id="ADP71406.1"/>
    </source>
</evidence>
<evidence type="ECO:0000313" key="12">
    <source>
        <dbReference type="Proteomes" id="UP000001399"/>
    </source>
</evidence>
<dbReference type="OrthoDB" id="9787841at2"/>
<feature type="domain" description="ABC transmembrane type-1" evidence="10">
    <location>
        <begin position="1"/>
        <end position="199"/>
    </location>
</feature>
<dbReference type="InterPro" id="IPR035906">
    <property type="entry name" value="MetI-like_sf"/>
</dbReference>
<dbReference type="eggNOG" id="COG4215">
    <property type="taxonomic scope" value="Bacteria"/>
</dbReference>
<dbReference type="HOGENOM" id="CLU_019602_1_4_5"/>
<organism evidence="11 12">
    <name type="scientific">Rhodomicrobium vannielii (strain ATCC 17100 / DSM 162 / LMG 4299 / NCIMB 10020 / ATH 3.1.1)</name>
    <dbReference type="NCBI Taxonomy" id="648757"/>
    <lineage>
        <taxon>Bacteria</taxon>
        <taxon>Pseudomonadati</taxon>
        <taxon>Pseudomonadota</taxon>
        <taxon>Alphaproteobacteria</taxon>
        <taxon>Hyphomicrobiales</taxon>
        <taxon>Hyphomicrobiaceae</taxon>
        <taxon>Rhodomicrobium</taxon>
    </lineage>
</organism>
<comment type="similarity">
    <text evidence="2">Belongs to the binding-protein-dependent transport system permease family. HisMQ subfamily.</text>
</comment>
<evidence type="ECO:0000256" key="6">
    <source>
        <dbReference type="ARBA" id="ARBA00022692"/>
    </source>
</evidence>
<keyword evidence="5" id="KW-0997">Cell inner membrane</keyword>
<evidence type="ECO:0000259" key="10">
    <source>
        <dbReference type="PROSITE" id="PS50928"/>
    </source>
</evidence>
<name>E3I2P7_RHOVT</name>
<dbReference type="Pfam" id="PF00528">
    <property type="entry name" value="BPD_transp_1"/>
    <property type="match status" value="1"/>
</dbReference>
<dbReference type="AlphaFoldDB" id="E3I2P7"/>
<feature type="transmembrane region" description="Helical" evidence="9">
    <location>
        <begin position="80"/>
        <end position="106"/>
    </location>
</feature>
<evidence type="ECO:0000256" key="2">
    <source>
        <dbReference type="ARBA" id="ARBA00010072"/>
    </source>
</evidence>
<keyword evidence="12" id="KW-1185">Reference proteome</keyword>
<keyword evidence="3 9" id="KW-0813">Transport</keyword>
<reference evidence="12" key="1">
    <citation type="journal article" date="2011" name="J. Bacteriol.">
        <title>Genome sequences of eight morphologically diverse alphaproteobacteria.</title>
        <authorList>
            <consortium name="US DOE Joint Genome Institute"/>
            <person name="Brown P.J."/>
            <person name="Kysela D.T."/>
            <person name="Buechlein A."/>
            <person name="Hemmerich C."/>
            <person name="Brun Y.V."/>
        </authorList>
    </citation>
    <scope>NUCLEOTIDE SEQUENCE [LARGE SCALE GENOMIC DNA]</scope>
    <source>
        <strain evidence="12">ATCC 17100 / ATH 3.1.1 / DSM 162 / LMG 4299</strain>
    </source>
</reference>
<dbReference type="PANTHER" id="PTHR30133">
    <property type="entry name" value="CATIONIC AMINO ACID TRANSPORTER, MEMBRANE COMPONENT"/>
    <property type="match status" value="1"/>
</dbReference>
<dbReference type="GO" id="GO:0022857">
    <property type="term" value="F:transmembrane transporter activity"/>
    <property type="evidence" value="ECO:0007669"/>
    <property type="project" value="InterPro"/>
</dbReference>
<dbReference type="SUPFAM" id="SSF161098">
    <property type="entry name" value="MetI-like"/>
    <property type="match status" value="1"/>
</dbReference>
<evidence type="ECO:0000256" key="5">
    <source>
        <dbReference type="ARBA" id="ARBA00022519"/>
    </source>
</evidence>
<dbReference type="NCBIfam" id="TIGR01726">
    <property type="entry name" value="HEQRo_perm_3TM"/>
    <property type="match status" value="1"/>
</dbReference>
<dbReference type="STRING" id="648757.Rvan_2181"/>
<evidence type="ECO:0000256" key="7">
    <source>
        <dbReference type="ARBA" id="ARBA00022989"/>
    </source>
</evidence>
<dbReference type="KEGG" id="rva:Rvan_2181"/>
<evidence type="ECO:0000256" key="8">
    <source>
        <dbReference type="ARBA" id="ARBA00023136"/>
    </source>
</evidence>
<dbReference type="GO" id="GO:0043190">
    <property type="term" value="C:ATP-binding cassette (ABC) transporter complex"/>
    <property type="evidence" value="ECO:0007669"/>
    <property type="project" value="InterPro"/>
</dbReference>